<protein>
    <submittedName>
        <fullName evidence="1">Uncharacterized protein</fullName>
    </submittedName>
</protein>
<accession>A0A1J8R5Q3</accession>
<reference evidence="1 2" key="1">
    <citation type="submission" date="2016-03" db="EMBL/GenBank/DDBJ databases">
        <title>Comparative genomics of the ectomycorrhizal sister species Rhizopogon vinicolor and Rhizopogon vesiculosus (Basidiomycota: Boletales) reveals a divergence of the mating type B locus.</title>
        <authorList>
            <person name="Mujic A.B."/>
            <person name="Kuo A."/>
            <person name="Tritt A."/>
            <person name="Lipzen A."/>
            <person name="Chen C."/>
            <person name="Johnson J."/>
            <person name="Sharma A."/>
            <person name="Barry K."/>
            <person name="Grigoriev I.V."/>
            <person name="Spatafora J.W."/>
        </authorList>
    </citation>
    <scope>NUCLEOTIDE SEQUENCE [LARGE SCALE GENOMIC DNA]</scope>
    <source>
        <strain evidence="1 2">AM-OR11-056</strain>
    </source>
</reference>
<gene>
    <name evidence="1" type="ORF">AZE42_12559</name>
</gene>
<dbReference type="Proteomes" id="UP000183567">
    <property type="component" value="Unassembled WGS sequence"/>
</dbReference>
<evidence type="ECO:0000313" key="1">
    <source>
        <dbReference type="EMBL" id="OJA17098.1"/>
    </source>
</evidence>
<name>A0A1J8R5Q3_9AGAM</name>
<dbReference type="EMBL" id="LVVM01002172">
    <property type="protein sequence ID" value="OJA17098.1"/>
    <property type="molecule type" value="Genomic_DNA"/>
</dbReference>
<proteinExistence type="predicted"/>
<keyword evidence="2" id="KW-1185">Reference proteome</keyword>
<comment type="caution">
    <text evidence="1">The sequence shown here is derived from an EMBL/GenBank/DDBJ whole genome shotgun (WGS) entry which is preliminary data.</text>
</comment>
<sequence>MALLASESAVLKST</sequence>
<evidence type="ECO:0000313" key="2">
    <source>
        <dbReference type="Proteomes" id="UP000183567"/>
    </source>
</evidence>
<organism evidence="1 2">
    <name type="scientific">Rhizopogon vesiculosus</name>
    <dbReference type="NCBI Taxonomy" id="180088"/>
    <lineage>
        <taxon>Eukaryota</taxon>
        <taxon>Fungi</taxon>
        <taxon>Dikarya</taxon>
        <taxon>Basidiomycota</taxon>
        <taxon>Agaricomycotina</taxon>
        <taxon>Agaricomycetes</taxon>
        <taxon>Agaricomycetidae</taxon>
        <taxon>Boletales</taxon>
        <taxon>Suillineae</taxon>
        <taxon>Rhizopogonaceae</taxon>
        <taxon>Rhizopogon</taxon>
    </lineage>
</organism>
<feature type="non-terminal residue" evidence="1">
    <location>
        <position position="14"/>
    </location>
</feature>